<dbReference type="Gene3D" id="1.10.1220.10">
    <property type="entry name" value="Met repressor-like"/>
    <property type="match status" value="1"/>
</dbReference>
<dbReference type="Pfam" id="PF19807">
    <property type="entry name" value="DUF6290"/>
    <property type="match status" value="1"/>
</dbReference>
<dbReference type="GO" id="GO:0006355">
    <property type="term" value="P:regulation of DNA-templated transcription"/>
    <property type="evidence" value="ECO:0007669"/>
    <property type="project" value="InterPro"/>
</dbReference>
<evidence type="ECO:0000313" key="1">
    <source>
        <dbReference type="EMBL" id="SEQ07382.1"/>
    </source>
</evidence>
<accession>A0A1H9D1K7</accession>
<evidence type="ECO:0000313" key="2">
    <source>
        <dbReference type="Proteomes" id="UP000182360"/>
    </source>
</evidence>
<dbReference type="InterPro" id="IPR010985">
    <property type="entry name" value="Ribbon_hlx_hlx"/>
</dbReference>
<dbReference type="Proteomes" id="UP000182360">
    <property type="component" value="Unassembled WGS sequence"/>
</dbReference>
<dbReference type="InterPro" id="IPR013321">
    <property type="entry name" value="Arc_rbn_hlx_hlx"/>
</dbReference>
<protein>
    <submittedName>
        <fullName evidence="1">HicB family protein</fullName>
    </submittedName>
</protein>
<dbReference type="SUPFAM" id="SSF47598">
    <property type="entry name" value="Ribbon-helix-helix"/>
    <property type="match status" value="1"/>
</dbReference>
<dbReference type="AlphaFoldDB" id="A0A1H9D1K7"/>
<reference evidence="1 2" key="1">
    <citation type="submission" date="2016-10" db="EMBL/GenBank/DDBJ databases">
        <authorList>
            <person name="de Groot N.N."/>
        </authorList>
    </citation>
    <scope>NUCLEOTIDE SEQUENCE [LARGE SCALE GENOMIC DNA]</scope>
    <source>
        <strain evidence="1 2">B25</strain>
    </source>
</reference>
<dbReference type="InterPro" id="IPR046257">
    <property type="entry name" value="DUF6290"/>
</dbReference>
<sequence>MSTLSLRLPDSYHTAVKDIANQDNISINQFIVSAVAEKIAAFETQHYLEARAQRASKDKFNDVLAKVPAAEPAEFDK</sequence>
<gene>
    <name evidence="1" type="ORF">SAMN04487977_102398</name>
</gene>
<dbReference type="EMBL" id="FOFU01000002">
    <property type="protein sequence ID" value="SEQ07382.1"/>
    <property type="molecule type" value="Genomic_DNA"/>
</dbReference>
<dbReference type="RefSeq" id="WP_074641567.1">
    <property type="nucleotide sequence ID" value="NZ_FOFU01000002.1"/>
</dbReference>
<dbReference type="OrthoDB" id="598413at2"/>
<proteinExistence type="predicted"/>
<keyword evidence="2" id="KW-1185">Reference proteome</keyword>
<name>A0A1H9D1K7_9SPIR</name>
<organism evidence="1 2">
    <name type="scientific">Treponema bryantii</name>
    <dbReference type="NCBI Taxonomy" id="163"/>
    <lineage>
        <taxon>Bacteria</taxon>
        <taxon>Pseudomonadati</taxon>
        <taxon>Spirochaetota</taxon>
        <taxon>Spirochaetia</taxon>
        <taxon>Spirochaetales</taxon>
        <taxon>Treponemataceae</taxon>
        <taxon>Treponema</taxon>
    </lineage>
</organism>